<dbReference type="Gene3D" id="1.10.10.10">
    <property type="entry name" value="Winged helix-like DNA-binding domain superfamily/Winged helix DNA-binding domain"/>
    <property type="match status" value="1"/>
</dbReference>
<dbReference type="eggNOG" id="COG0745">
    <property type="taxonomic scope" value="Bacteria"/>
</dbReference>
<dbReference type="PANTHER" id="PTHR48111">
    <property type="entry name" value="REGULATOR OF RPOS"/>
    <property type="match status" value="1"/>
</dbReference>
<dbReference type="InterPro" id="IPR039420">
    <property type="entry name" value="WalR-like"/>
</dbReference>
<evidence type="ECO:0000256" key="3">
    <source>
        <dbReference type="ARBA" id="ARBA00023015"/>
    </source>
</evidence>
<evidence type="ECO:0000256" key="1">
    <source>
        <dbReference type="ARBA" id="ARBA00022553"/>
    </source>
</evidence>
<feature type="domain" description="OmpR/PhoB-type" evidence="9">
    <location>
        <begin position="124"/>
        <end position="220"/>
    </location>
</feature>
<dbReference type="GO" id="GO:0000156">
    <property type="term" value="F:phosphorelay response regulator activity"/>
    <property type="evidence" value="ECO:0007669"/>
    <property type="project" value="TreeGrafter"/>
</dbReference>
<gene>
    <name evidence="10" type="ORF">CAMGR0001_0874</name>
</gene>
<protein>
    <submittedName>
        <fullName evidence="10">Response regulator receiver domain protein</fullName>
    </submittedName>
</protein>
<dbReference type="AlphaFoldDB" id="C8PG81"/>
<dbReference type="InterPro" id="IPR011006">
    <property type="entry name" value="CheY-like_superfamily"/>
</dbReference>
<dbReference type="SUPFAM" id="SSF52172">
    <property type="entry name" value="CheY-like"/>
    <property type="match status" value="1"/>
</dbReference>
<comment type="caution">
    <text evidence="10">The sequence shown here is derived from an EMBL/GenBank/DDBJ whole genome shotgun (WGS) entry which is preliminary data.</text>
</comment>
<dbReference type="Gene3D" id="3.40.50.2300">
    <property type="match status" value="1"/>
</dbReference>
<accession>C8PG81</accession>
<keyword evidence="11" id="KW-1185">Reference proteome</keyword>
<dbReference type="SMART" id="SM00448">
    <property type="entry name" value="REC"/>
    <property type="match status" value="1"/>
</dbReference>
<keyword evidence="2" id="KW-0902">Two-component regulatory system</keyword>
<organism evidence="10 11">
    <name type="scientific">Campylobacter gracilis RM3268</name>
    <dbReference type="NCBI Taxonomy" id="553220"/>
    <lineage>
        <taxon>Bacteria</taxon>
        <taxon>Pseudomonadati</taxon>
        <taxon>Campylobacterota</taxon>
        <taxon>Epsilonproteobacteria</taxon>
        <taxon>Campylobacterales</taxon>
        <taxon>Campylobacteraceae</taxon>
        <taxon>Campylobacter</taxon>
    </lineage>
</organism>
<dbReference type="CDD" id="cd00383">
    <property type="entry name" value="trans_reg_C"/>
    <property type="match status" value="1"/>
</dbReference>
<dbReference type="GO" id="GO:0006355">
    <property type="term" value="P:regulation of DNA-templated transcription"/>
    <property type="evidence" value="ECO:0007669"/>
    <property type="project" value="InterPro"/>
</dbReference>
<feature type="domain" description="Response regulatory" evidence="8">
    <location>
        <begin position="2"/>
        <end position="116"/>
    </location>
</feature>
<feature type="DNA-binding region" description="OmpR/PhoB-type" evidence="7">
    <location>
        <begin position="124"/>
        <end position="220"/>
    </location>
</feature>
<dbReference type="Pfam" id="PF00072">
    <property type="entry name" value="Response_reg"/>
    <property type="match status" value="1"/>
</dbReference>
<dbReference type="RefSeq" id="WP_005870417.1">
    <property type="nucleotide sequence ID" value="NZ_ACYG01000019.1"/>
</dbReference>
<name>C8PG81_9BACT</name>
<evidence type="ECO:0000259" key="8">
    <source>
        <dbReference type="PROSITE" id="PS50110"/>
    </source>
</evidence>
<dbReference type="InterPro" id="IPR001789">
    <property type="entry name" value="Sig_transdc_resp-reg_receiver"/>
</dbReference>
<dbReference type="Pfam" id="PF00486">
    <property type="entry name" value="Trans_reg_C"/>
    <property type="match status" value="1"/>
</dbReference>
<dbReference type="InterPro" id="IPR001867">
    <property type="entry name" value="OmpR/PhoB-type_DNA-bd"/>
</dbReference>
<keyword evidence="1 6" id="KW-0597">Phosphoprotein</keyword>
<dbReference type="PANTHER" id="PTHR48111:SF22">
    <property type="entry name" value="REGULATOR OF RPOS"/>
    <property type="match status" value="1"/>
</dbReference>
<dbReference type="OrthoDB" id="9793321at2"/>
<dbReference type="PROSITE" id="PS50110">
    <property type="entry name" value="RESPONSE_REGULATORY"/>
    <property type="match status" value="1"/>
</dbReference>
<dbReference type="PROSITE" id="PS51755">
    <property type="entry name" value="OMPR_PHOB"/>
    <property type="match status" value="1"/>
</dbReference>
<keyword evidence="5" id="KW-0804">Transcription</keyword>
<keyword evidence="4 7" id="KW-0238">DNA-binding</keyword>
<evidence type="ECO:0000256" key="4">
    <source>
        <dbReference type="ARBA" id="ARBA00023125"/>
    </source>
</evidence>
<evidence type="ECO:0000256" key="7">
    <source>
        <dbReference type="PROSITE-ProRule" id="PRU01091"/>
    </source>
</evidence>
<dbReference type="STRING" id="824.CGRAC_1174"/>
<dbReference type="Proteomes" id="UP000005709">
    <property type="component" value="Unassembled WGS sequence"/>
</dbReference>
<evidence type="ECO:0000256" key="6">
    <source>
        <dbReference type="PROSITE-ProRule" id="PRU00169"/>
    </source>
</evidence>
<sequence length="220" mass="24624">MKILLVEDEKDLNQIIAKCLKKDGYSVDCAFCGKEALEFLDVAKYDAIVLDAMMPVMDGFEFLKAARARGLGTPVLFLTARDAKEDIIAGLDLGADDYMVKPFDFRELLARLRAIIRRKNATADNEIIIRQVRLNLSKKSVVCAGEVVELTGKEYRILELLMLNRGAILSREQIGESIWDFSDEASSNVIDVLIKNIRKKLGEHGDIIETKRGLGYVVAK</sequence>
<proteinExistence type="predicted"/>
<feature type="modified residue" description="4-aspartylphosphate" evidence="6">
    <location>
        <position position="51"/>
    </location>
</feature>
<evidence type="ECO:0000256" key="2">
    <source>
        <dbReference type="ARBA" id="ARBA00023012"/>
    </source>
</evidence>
<reference evidence="10 11" key="1">
    <citation type="submission" date="2009-07" db="EMBL/GenBank/DDBJ databases">
        <authorList>
            <person name="Madupu R."/>
            <person name="Sebastian Y."/>
            <person name="Durkin A.S."/>
            <person name="Torralba M."/>
            <person name="Methe B."/>
            <person name="Sutton G.G."/>
            <person name="Strausberg R.L."/>
            <person name="Nelson K.E."/>
        </authorList>
    </citation>
    <scope>NUCLEOTIDE SEQUENCE [LARGE SCALE GENOMIC DNA]</scope>
    <source>
        <strain evidence="10 11">RM3268</strain>
    </source>
</reference>
<dbReference type="Gene3D" id="6.10.250.690">
    <property type="match status" value="1"/>
</dbReference>
<dbReference type="GO" id="GO:0000976">
    <property type="term" value="F:transcription cis-regulatory region binding"/>
    <property type="evidence" value="ECO:0007669"/>
    <property type="project" value="TreeGrafter"/>
</dbReference>
<dbReference type="SMART" id="SM00862">
    <property type="entry name" value="Trans_reg_C"/>
    <property type="match status" value="1"/>
</dbReference>
<dbReference type="GO" id="GO:0032993">
    <property type="term" value="C:protein-DNA complex"/>
    <property type="evidence" value="ECO:0007669"/>
    <property type="project" value="TreeGrafter"/>
</dbReference>
<evidence type="ECO:0000256" key="5">
    <source>
        <dbReference type="ARBA" id="ARBA00023163"/>
    </source>
</evidence>
<dbReference type="EMBL" id="ACYG01000019">
    <property type="protein sequence ID" value="EEV18119.1"/>
    <property type="molecule type" value="Genomic_DNA"/>
</dbReference>
<evidence type="ECO:0000313" key="10">
    <source>
        <dbReference type="EMBL" id="EEV18119.1"/>
    </source>
</evidence>
<evidence type="ECO:0000259" key="9">
    <source>
        <dbReference type="PROSITE" id="PS51755"/>
    </source>
</evidence>
<evidence type="ECO:0000313" key="11">
    <source>
        <dbReference type="Proteomes" id="UP000005709"/>
    </source>
</evidence>
<keyword evidence="3" id="KW-0805">Transcription regulation</keyword>
<dbReference type="GO" id="GO:0005829">
    <property type="term" value="C:cytosol"/>
    <property type="evidence" value="ECO:0007669"/>
    <property type="project" value="TreeGrafter"/>
</dbReference>
<dbReference type="InterPro" id="IPR036388">
    <property type="entry name" value="WH-like_DNA-bd_sf"/>
</dbReference>